<protein>
    <submittedName>
        <fullName evidence="1">Uncharacterized protein</fullName>
    </submittedName>
</protein>
<keyword evidence="2" id="KW-1185">Reference proteome</keyword>
<gene>
    <name evidence="1" type="ORF">MAR_034555</name>
</gene>
<reference evidence="1" key="1">
    <citation type="submission" date="2022-11" db="EMBL/GenBank/DDBJ databases">
        <title>Centuries of genome instability and evolution in soft-shell clam transmissible cancer (bioRxiv).</title>
        <authorList>
            <person name="Hart S.F.M."/>
            <person name="Yonemitsu M.A."/>
            <person name="Giersch R.M."/>
            <person name="Beal B.F."/>
            <person name="Arriagada G."/>
            <person name="Davis B.W."/>
            <person name="Ostrander E.A."/>
            <person name="Goff S.P."/>
            <person name="Metzger M.J."/>
        </authorList>
    </citation>
    <scope>NUCLEOTIDE SEQUENCE</scope>
    <source>
        <strain evidence="1">MELC-2E11</strain>
        <tissue evidence="1">Siphon/mantle</tissue>
    </source>
</reference>
<name>A0ABY7GC81_MYAAR</name>
<accession>A0ABY7GC81</accession>
<evidence type="ECO:0000313" key="2">
    <source>
        <dbReference type="Proteomes" id="UP001164746"/>
    </source>
</evidence>
<dbReference type="Proteomes" id="UP001164746">
    <property type="component" value="Chromosome 17"/>
</dbReference>
<feature type="non-terminal residue" evidence="1">
    <location>
        <position position="165"/>
    </location>
</feature>
<organism evidence="1 2">
    <name type="scientific">Mya arenaria</name>
    <name type="common">Soft-shell clam</name>
    <dbReference type="NCBI Taxonomy" id="6604"/>
    <lineage>
        <taxon>Eukaryota</taxon>
        <taxon>Metazoa</taxon>
        <taxon>Spiralia</taxon>
        <taxon>Lophotrochozoa</taxon>
        <taxon>Mollusca</taxon>
        <taxon>Bivalvia</taxon>
        <taxon>Autobranchia</taxon>
        <taxon>Heteroconchia</taxon>
        <taxon>Euheterodonta</taxon>
        <taxon>Imparidentia</taxon>
        <taxon>Neoheterodontei</taxon>
        <taxon>Myida</taxon>
        <taxon>Myoidea</taxon>
        <taxon>Myidae</taxon>
        <taxon>Mya</taxon>
    </lineage>
</organism>
<sequence>MPALFSDYDPPTTLGFMLEGEFNSDLPITGRDAVASNIESETNMVNCIKTSKCQMTVDWDNNASERQERAATGTSLRLVFSSSFEGLDDMNITQYLTDGTVSSDLNELLSTFSDLQELSERLENNSAVIFTVDVDGTVYSLDESSVQSRLSVTCPSGYAATDGMC</sequence>
<evidence type="ECO:0000313" key="1">
    <source>
        <dbReference type="EMBL" id="WAR32013.1"/>
    </source>
</evidence>
<dbReference type="EMBL" id="CP111028">
    <property type="protein sequence ID" value="WAR32013.1"/>
    <property type="molecule type" value="Genomic_DNA"/>
</dbReference>
<proteinExistence type="predicted"/>